<feature type="non-terminal residue" evidence="2">
    <location>
        <position position="1"/>
    </location>
</feature>
<name>A0A8J5MYX6_HOMAM</name>
<feature type="compositionally biased region" description="Acidic residues" evidence="1">
    <location>
        <begin position="8"/>
        <end position="26"/>
    </location>
</feature>
<feature type="non-terminal residue" evidence="2">
    <location>
        <position position="177"/>
    </location>
</feature>
<proteinExistence type="predicted"/>
<dbReference type="Proteomes" id="UP000747542">
    <property type="component" value="Unassembled WGS sequence"/>
</dbReference>
<evidence type="ECO:0000313" key="3">
    <source>
        <dbReference type="Proteomes" id="UP000747542"/>
    </source>
</evidence>
<gene>
    <name evidence="2" type="ORF">Hamer_G011762</name>
</gene>
<organism evidence="2 3">
    <name type="scientific">Homarus americanus</name>
    <name type="common">American lobster</name>
    <dbReference type="NCBI Taxonomy" id="6706"/>
    <lineage>
        <taxon>Eukaryota</taxon>
        <taxon>Metazoa</taxon>
        <taxon>Ecdysozoa</taxon>
        <taxon>Arthropoda</taxon>
        <taxon>Crustacea</taxon>
        <taxon>Multicrustacea</taxon>
        <taxon>Malacostraca</taxon>
        <taxon>Eumalacostraca</taxon>
        <taxon>Eucarida</taxon>
        <taxon>Decapoda</taxon>
        <taxon>Pleocyemata</taxon>
        <taxon>Astacidea</taxon>
        <taxon>Nephropoidea</taxon>
        <taxon>Nephropidae</taxon>
        <taxon>Homarus</taxon>
    </lineage>
</organism>
<dbReference type="EMBL" id="JAHLQT010018664">
    <property type="protein sequence ID" value="KAG7169058.1"/>
    <property type="molecule type" value="Genomic_DNA"/>
</dbReference>
<reference evidence="2" key="1">
    <citation type="journal article" date="2021" name="Sci. Adv.">
        <title>The American lobster genome reveals insights on longevity, neural, and immune adaptations.</title>
        <authorList>
            <person name="Polinski J.M."/>
            <person name="Zimin A.V."/>
            <person name="Clark K.F."/>
            <person name="Kohn A.B."/>
            <person name="Sadowski N."/>
            <person name="Timp W."/>
            <person name="Ptitsyn A."/>
            <person name="Khanna P."/>
            <person name="Romanova D.Y."/>
            <person name="Williams P."/>
            <person name="Greenwood S.J."/>
            <person name="Moroz L.L."/>
            <person name="Walt D.R."/>
            <person name="Bodnar A.G."/>
        </authorList>
    </citation>
    <scope>NUCLEOTIDE SEQUENCE</scope>
    <source>
        <strain evidence="2">GMGI-L3</strain>
    </source>
</reference>
<feature type="region of interest" description="Disordered" evidence="1">
    <location>
        <begin position="1"/>
        <end position="31"/>
    </location>
</feature>
<accession>A0A8J5MYX6</accession>
<protein>
    <submittedName>
        <fullName evidence="2">Uncharacterized protein</fullName>
    </submittedName>
</protein>
<dbReference type="AlphaFoldDB" id="A0A8J5MYX6"/>
<evidence type="ECO:0000256" key="1">
    <source>
        <dbReference type="SAM" id="MobiDB-lite"/>
    </source>
</evidence>
<evidence type="ECO:0000313" key="2">
    <source>
        <dbReference type="EMBL" id="KAG7169058.1"/>
    </source>
</evidence>
<sequence length="177" mass="20232">AQAKGEAEADDSEAGETEWAEAEEDNTSTKQTSKAIKFYKEFDIKKGVVITVEHWKEITLATIHHRQRNALPGRDLSAILLPKTIEAAIEAVEEAARAVQVSRYNQLQPEDVRELIGAEDMNIEEMIKDEDFEERAEREEQQEEVERGNMTTRQLTDIFALIEQLKILLNKNDGDEY</sequence>
<comment type="caution">
    <text evidence="2">The sequence shown here is derived from an EMBL/GenBank/DDBJ whole genome shotgun (WGS) entry which is preliminary data.</text>
</comment>
<keyword evidence="3" id="KW-1185">Reference proteome</keyword>